<evidence type="ECO:0000313" key="9">
    <source>
        <dbReference type="Proteomes" id="UP001497516"/>
    </source>
</evidence>
<dbReference type="Pfam" id="PF00069">
    <property type="entry name" value="Pkinase"/>
    <property type="match status" value="1"/>
</dbReference>
<keyword evidence="4" id="KW-0547">Nucleotide-binding</keyword>
<organism evidence="8 9">
    <name type="scientific">Linum trigynum</name>
    <dbReference type="NCBI Taxonomy" id="586398"/>
    <lineage>
        <taxon>Eukaryota</taxon>
        <taxon>Viridiplantae</taxon>
        <taxon>Streptophyta</taxon>
        <taxon>Embryophyta</taxon>
        <taxon>Tracheophyta</taxon>
        <taxon>Spermatophyta</taxon>
        <taxon>Magnoliopsida</taxon>
        <taxon>eudicotyledons</taxon>
        <taxon>Gunneridae</taxon>
        <taxon>Pentapetalae</taxon>
        <taxon>rosids</taxon>
        <taxon>fabids</taxon>
        <taxon>Malpighiales</taxon>
        <taxon>Linaceae</taxon>
        <taxon>Linum</taxon>
    </lineage>
</organism>
<evidence type="ECO:0000256" key="5">
    <source>
        <dbReference type="ARBA" id="ARBA00022777"/>
    </source>
</evidence>
<dbReference type="AlphaFoldDB" id="A0AAV2CCY1"/>
<dbReference type="PROSITE" id="PS50011">
    <property type="entry name" value="PROTEIN_KINASE_DOM"/>
    <property type="match status" value="1"/>
</dbReference>
<keyword evidence="6" id="KW-0067">ATP-binding</keyword>
<feature type="domain" description="Protein kinase" evidence="7">
    <location>
        <begin position="1"/>
        <end position="204"/>
    </location>
</feature>
<evidence type="ECO:0000313" key="8">
    <source>
        <dbReference type="EMBL" id="CAL1354372.1"/>
    </source>
</evidence>
<dbReference type="Gene3D" id="1.10.510.10">
    <property type="entry name" value="Transferase(Phosphotransferase) domain 1"/>
    <property type="match status" value="1"/>
</dbReference>
<dbReference type="InterPro" id="IPR000719">
    <property type="entry name" value="Prot_kinase_dom"/>
</dbReference>
<dbReference type="EMBL" id="OZ034813">
    <property type="protein sequence ID" value="CAL1354372.1"/>
    <property type="molecule type" value="Genomic_DNA"/>
</dbReference>
<evidence type="ECO:0000256" key="4">
    <source>
        <dbReference type="ARBA" id="ARBA00022741"/>
    </source>
</evidence>
<dbReference type="Proteomes" id="UP001497516">
    <property type="component" value="Chromosome 1"/>
</dbReference>
<evidence type="ECO:0000256" key="1">
    <source>
        <dbReference type="ARBA" id="ARBA00005354"/>
    </source>
</evidence>
<dbReference type="InterPro" id="IPR050205">
    <property type="entry name" value="CDPK_Ser/Thr_kinases"/>
</dbReference>
<keyword evidence="9" id="KW-1185">Reference proteome</keyword>
<dbReference type="PROSITE" id="PS00108">
    <property type="entry name" value="PROTEIN_KINASE_ST"/>
    <property type="match status" value="1"/>
</dbReference>
<keyword evidence="3" id="KW-0808">Transferase</keyword>
<dbReference type="InterPro" id="IPR008271">
    <property type="entry name" value="Ser/Thr_kinase_AS"/>
</dbReference>
<dbReference type="InterPro" id="IPR011009">
    <property type="entry name" value="Kinase-like_dom_sf"/>
</dbReference>
<dbReference type="GO" id="GO:0005524">
    <property type="term" value="F:ATP binding"/>
    <property type="evidence" value="ECO:0007669"/>
    <property type="project" value="UniProtKB-KW"/>
</dbReference>
<evidence type="ECO:0000256" key="6">
    <source>
        <dbReference type="ARBA" id="ARBA00022840"/>
    </source>
</evidence>
<gene>
    <name evidence="8" type="ORF">LTRI10_LOCUS2189</name>
</gene>
<protein>
    <recommendedName>
        <fullName evidence="7">Protein kinase domain-containing protein</fullName>
    </recommendedName>
</protein>
<sequence>MLIIPPHPNILQIHEAFDSDDSLTLILNLCEPYTLYDKVIKSNGGLPEPKSTGIMRQLLEAVAHCHRFGVVHCDIKPDNVLFDSRNRVKLVNFGSVDWVLDSGSGSLLSGVYETPYYVAPEVLMGRVFRREGRCVERQRRFVCDALRDPAVLRRPEAGFWLAVHYVGWVPRGCAGGGHFCAGFRTQRDAGLCGDDTEGRGEQWG</sequence>
<proteinExistence type="inferred from homology"/>
<evidence type="ECO:0000259" key="7">
    <source>
        <dbReference type="PROSITE" id="PS50011"/>
    </source>
</evidence>
<dbReference type="PANTHER" id="PTHR24349">
    <property type="entry name" value="SERINE/THREONINE-PROTEIN KINASE"/>
    <property type="match status" value="1"/>
</dbReference>
<keyword evidence="2" id="KW-0723">Serine/threonine-protein kinase</keyword>
<dbReference type="SMART" id="SM00220">
    <property type="entry name" value="S_TKc"/>
    <property type="match status" value="1"/>
</dbReference>
<dbReference type="SUPFAM" id="SSF56112">
    <property type="entry name" value="Protein kinase-like (PK-like)"/>
    <property type="match status" value="1"/>
</dbReference>
<comment type="similarity">
    <text evidence="1">Belongs to the protein kinase superfamily. CAMK Ser/Thr protein kinase family. CaMK subfamily.</text>
</comment>
<reference evidence="8 9" key="1">
    <citation type="submission" date="2024-04" db="EMBL/GenBank/DDBJ databases">
        <authorList>
            <person name="Fracassetti M."/>
        </authorList>
    </citation>
    <scope>NUCLEOTIDE SEQUENCE [LARGE SCALE GENOMIC DNA]</scope>
</reference>
<evidence type="ECO:0000256" key="2">
    <source>
        <dbReference type="ARBA" id="ARBA00022527"/>
    </source>
</evidence>
<accession>A0AAV2CCY1</accession>
<evidence type="ECO:0000256" key="3">
    <source>
        <dbReference type="ARBA" id="ARBA00022679"/>
    </source>
</evidence>
<dbReference type="GO" id="GO:0004674">
    <property type="term" value="F:protein serine/threonine kinase activity"/>
    <property type="evidence" value="ECO:0007669"/>
    <property type="project" value="UniProtKB-KW"/>
</dbReference>
<keyword evidence="5" id="KW-0418">Kinase</keyword>
<name>A0AAV2CCY1_9ROSI</name>